<feature type="coiled-coil region" evidence="1">
    <location>
        <begin position="118"/>
        <end position="162"/>
    </location>
</feature>
<keyword evidence="1" id="KW-0175">Coiled coil</keyword>
<organism evidence="2 3">
    <name type="scientific">Protea cynaroides</name>
    <dbReference type="NCBI Taxonomy" id="273540"/>
    <lineage>
        <taxon>Eukaryota</taxon>
        <taxon>Viridiplantae</taxon>
        <taxon>Streptophyta</taxon>
        <taxon>Embryophyta</taxon>
        <taxon>Tracheophyta</taxon>
        <taxon>Spermatophyta</taxon>
        <taxon>Magnoliopsida</taxon>
        <taxon>Proteales</taxon>
        <taxon>Proteaceae</taxon>
        <taxon>Protea</taxon>
    </lineage>
</organism>
<protein>
    <submittedName>
        <fullName evidence="2">Uncharacterized protein</fullName>
    </submittedName>
</protein>
<proteinExistence type="predicted"/>
<accession>A0A9Q0H5H6</accession>
<reference evidence="2" key="1">
    <citation type="journal article" date="2023" name="Plant J.">
        <title>The genome of the king protea, Protea cynaroides.</title>
        <authorList>
            <person name="Chang J."/>
            <person name="Duong T.A."/>
            <person name="Schoeman C."/>
            <person name="Ma X."/>
            <person name="Roodt D."/>
            <person name="Barker N."/>
            <person name="Li Z."/>
            <person name="Van de Peer Y."/>
            <person name="Mizrachi E."/>
        </authorList>
    </citation>
    <scope>NUCLEOTIDE SEQUENCE</scope>
    <source>
        <tissue evidence="2">Young leaves</tissue>
    </source>
</reference>
<evidence type="ECO:0000313" key="2">
    <source>
        <dbReference type="EMBL" id="KAJ4959923.1"/>
    </source>
</evidence>
<dbReference type="Proteomes" id="UP001141806">
    <property type="component" value="Unassembled WGS sequence"/>
</dbReference>
<evidence type="ECO:0000256" key="1">
    <source>
        <dbReference type="SAM" id="Coils"/>
    </source>
</evidence>
<dbReference type="OrthoDB" id="780314at2759"/>
<name>A0A9Q0H5H6_9MAGN</name>
<gene>
    <name evidence="2" type="ORF">NE237_019833</name>
</gene>
<sequence>MDDSGAILCQISSLKDMLDQVNEEIEANIQTTRDIESGIVKCSEMESRFAMRESELTKMIYVAEFEMNSLIQVNAIGKTSLDLLEKELSCLRIKREEGIKSGAHKREAFITQCINFQRDIAERENEELRSLLSEKDRLENENDNLNAKIDMLRNSMSAFVEEILGELHGSNSALNVDVQCGNLEYKKLLEDINELKTSLLAVNSRGNHPWDHH</sequence>
<dbReference type="AlphaFoldDB" id="A0A9Q0H5H6"/>
<keyword evidence="3" id="KW-1185">Reference proteome</keyword>
<comment type="caution">
    <text evidence="2">The sequence shown here is derived from an EMBL/GenBank/DDBJ whole genome shotgun (WGS) entry which is preliminary data.</text>
</comment>
<dbReference type="EMBL" id="JAMYWD010000009">
    <property type="protein sequence ID" value="KAJ4959923.1"/>
    <property type="molecule type" value="Genomic_DNA"/>
</dbReference>
<evidence type="ECO:0000313" key="3">
    <source>
        <dbReference type="Proteomes" id="UP001141806"/>
    </source>
</evidence>